<feature type="signal peptide" evidence="1">
    <location>
        <begin position="1"/>
        <end position="29"/>
    </location>
</feature>
<accession>A0A8E2EAS1</accession>
<sequence>MREHLSISRYPCSFTFILALACIGERVNGRGPAADPLHWIVNVRCCGALTSSSPPGMSSHMWVWVEKHASSRHCLVERYQPPTYSMRTAV</sequence>
<dbReference type="AlphaFoldDB" id="A0A8E2EAS1"/>
<dbReference type="PROSITE" id="PS51257">
    <property type="entry name" value="PROKAR_LIPOPROTEIN"/>
    <property type="match status" value="1"/>
</dbReference>
<proteinExistence type="predicted"/>
<evidence type="ECO:0000256" key="1">
    <source>
        <dbReference type="SAM" id="SignalP"/>
    </source>
</evidence>
<reference evidence="2 3" key="1">
    <citation type="journal article" date="2016" name="Nat. Commun.">
        <title>Ectomycorrhizal ecology is imprinted in the genome of the dominant symbiotic fungus Cenococcum geophilum.</title>
        <authorList>
            <consortium name="DOE Joint Genome Institute"/>
            <person name="Peter M."/>
            <person name="Kohler A."/>
            <person name="Ohm R.A."/>
            <person name="Kuo A."/>
            <person name="Krutzmann J."/>
            <person name="Morin E."/>
            <person name="Arend M."/>
            <person name="Barry K.W."/>
            <person name="Binder M."/>
            <person name="Choi C."/>
            <person name="Clum A."/>
            <person name="Copeland A."/>
            <person name="Grisel N."/>
            <person name="Haridas S."/>
            <person name="Kipfer T."/>
            <person name="LaButti K."/>
            <person name="Lindquist E."/>
            <person name="Lipzen A."/>
            <person name="Maire R."/>
            <person name="Meier B."/>
            <person name="Mihaltcheva S."/>
            <person name="Molinier V."/>
            <person name="Murat C."/>
            <person name="Poggeler S."/>
            <person name="Quandt C.A."/>
            <person name="Sperisen C."/>
            <person name="Tritt A."/>
            <person name="Tisserant E."/>
            <person name="Crous P.W."/>
            <person name="Henrissat B."/>
            <person name="Nehls U."/>
            <person name="Egli S."/>
            <person name="Spatafora J.W."/>
            <person name="Grigoriev I.V."/>
            <person name="Martin F.M."/>
        </authorList>
    </citation>
    <scope>NUCLEOTIDE SEQUENCE [LARGE SCALE GENOMIC DNA]</scope>
    <source>
        <strain evidence="2 3">CBS 459.81</strain>
    </source>
</reference>
<evidence type="ECO:0008006" key="4">
    <source>
        <dbReference type="Google" id="ProtNLM"/>
    </source>
</evidence>
<organism evidence="2 3">
    <name type="scientific">Lepidopterella palustris CBS 459.81</name>
    <dbReference type="NCBI Taxonomy" id="1314670"/>
    <lineage>
        <taxon>Eukaryota</taxon>
        <taxon>Fungi</taxon>
        <taxon>Dikarya</taxon>
        <taxon>Ascomycota</taxon>
        <taxon>Pezizomycotina</taxon>
        <taxon>Dothideomycetes</taxon>
        <taxon>Pleosporomycetidae</taxon>
        <taxon>Mytilinidiales</taxon>
        <taxon>Argynnaceae</taxon>
        <taxon>Lepidopterella</taxon>
    </lineage>
</organism>
<name>A0A8E2EAS1_9PEZI</name>
<gene>
    <name evidence="2" type="ORF">K432DRAFT_51489</name>
</gene>
<keyword evidence="3" id="KW-1185">Reference proteome</keyword>
<dbReference type="EMBL" id="KV744973">
    <property type="protein sequence ID" value="OCK80128.1"/>
    <property type="molecule type" value="Genomic_DNA"/>
</dbReference>
<dbReference type="Proteomes" id="UP000250266">
    <property type="component" value="Unassembled WGS sequence"/>
</dbReference>
<evidence type="ECO:0000313" key="2">
    <source>
        <dbReference type="EMBL" id="OCK80128.1"/>
    </source>
</evidence>
<keyword evidence="1" id="KW-0732">Signal</keyword>
<protein>
    <recommendedName>
        <fullName evidence="4">Secreted protein</fullName>
    </recommendedName>
</protein>
<feature type="chain" id="PRO_5034186788" description="Secreted protein" evidence="1">
    <location>
        <begin position="30"/>
        <end position="90"/>
    </location>
</feature>
<evidence type="ECO:0000313" key="3">
    <source>
        <dbReference type="Proteomes" id="UP000250266"/>
    </source>
</evidence>